<accession>A0A8S3YE22</accession>
<evidence type="ECO:0000256" key="11">
    <source>
        <dbReference type="SAM" id="MobiDB-lite"/>
    </source>
</evidence>
<evidence type="ECO:0000256" key="9">
    <source>
        <dbReference type="ARBA" id="ARBA00024069"/>
    </source>
</evidence>
<dbReference type="HAMAP" id="MF_00019">
    <property type="entry name" value="PlsX"/>
    <property type="match status" value="1"/>
</dbReference>
<dbReference type="Pfam" id="PF08541">
    <property type="entry name" value="ACP_syn_III_C"/>
    <property type="match status" value="1"/>
</dbReference>
<name>A0A8S3YE22_PARAO</name>
<dbReference type="GO" id="GO:0006633">
    <property type="term" value="P:fatty acid biosynthetic process"/>
    <property type="evidence" value="ECO:0007669"/>
    <property type="project" value="InterPro"/>
</dbReference>
<comment type="subcellular location">
    <subcellularLocation>
        <location evidence="2">Cytoplasm</location>
    </subcellularLocation>
</comment>
<keyword evidence="15" id="KW-1185">Reference proteome</keyword>
<keyword evidence="6" id="KW-0443">Lipid metabolism</keyword>
<dbReference type="GO" id="GO:0004315">
    <property type="term" value="F:3-oxoacyl-[acyl-carrier-protein] synthase activity"/>
    <property type="evidence" value="ECO:0007669"/>
    <property type="project" value="InterPro"/>
</dbReference>
<dbReference type="PANTHER" id="PTHR30100">
    <property type="entry name" value="FATTY ACID/PHOSPHOLIPID SYNTHESIS PROTEIN PLSX"/>
    <property type="match status" value="1"/>
</dbReference>
<feature type="region of interest" description="Disordered" evidence="11">
    <location>
        <begin position="783"/>
        <end position="863"/>
    </location>
</feature>
<dbReference type="Proteomes" id="UP000691718">
    <property type="component" value="Unassembled WGS sequence"/>
</dbReference>
<feature type="domain" description="Beta-ketoacyl-[acyl-carrier-protein] synthase III C-terminal" evidence="12">
    <location>
        <begin position="469"/>
        <end position="547"/>
    </location>
</feature>
<dbReference type="InterPro" id="IPR003664">
    <property type="entry name" value="FA_synthesis"/>
</dbReference>
<dbReference type="InterPro" id="IPR013751">
    <property type="entry name" value="ACP_syn_III_N"/>
</dbReference>
<dbReference type="NCBIfam" id="TIGR00182">
    <property type="entry name" value="plsX"/>
    <property type="match status" value="1"/>
</dbReference>
<dbReference type="PANTHER" id="PTHR30100:SF1">
    <property type="entry name" value="PHOSPHATE ACYLTRANSFERASE"/>
    <property type="match status" value="1"/>
</dbReference>
<organism evidence="14 15">
    <name type="scientific">Parnassius apollo</name>
    <name type="common">Apollo butterfly</name>
    <name type="synonym">Papilio apollo</name>
    <dbReference type="NCBI Taxonomy" id="110799"/>
    <lineage>
        <taxon>Eukaryota</taxon>
        <taxon>Metazoa</taxon>
        <taxon>Ecdysozoa</taxon>
        <taxon>Arthropoda</taxon>
        <taxon>Hexapoda</taxon>
        <taxon>Insecta</taxon>
        <taxon>Pterygota</taxon>
        <taxon>Neoptera</taxon>
        <taxon>Endopterygota</taxon>
        <taxon>Lepidoptera</taxon>
        <taxon>Glossata</taxon>
        <taxon>Ditrysia</taxon>
        <taxon>Papilionoidea</taxon>
        <taxon>Papilionidae</taxon>
        <taxon>Parnassiinae</taxon>
        <taxon>Parnassini</taxon>
        <taxon>Parnassius</taxon>
        <taxon>Parnassius</taxon>
    </lineage>
</organism>
<protein>
    <recommendedName>
        <fullName evidence="9">phosphate acyltransferase</fullName>
        <ecNumber evidence="9">2.3.1.274</ecNumber>
    </recommendedName>
</protein>
<dbReference type="OrthoDB" id="10066516at2759"/>
<evidence type="ECO:0000256" key="5">
    <source>
        <dbReference type="ARBA" id="ARBA00022679"/>
    </source>
</evidence>
<evidence type="ECO:0000259" key="13">
    <source>
        <dbReference type="Pfam" id="PF08545"/>
    </source>
</evidence>
<evidence type="ECO:0000256" key="1">
    <source>
        <dbReference type="ARBA" id="ARBA00001232"/>
    </source>
</evidence>
<dbReference type="InterPro" id="IPR013747">
    <property type="entry name" value="ACP_syn_III_C"/>
</dbReference>
<keyword evidence="5" id="KW-0808">Transferase</keyword>
<evidence type="ECO:0000313" key="15">
    <source>
        <dbReference type="Proteomes" id="UP000691718"/>
    </source>
</evidence>
<dbReference type="AlphaFoldDB" id="A0A8S3YE22"/>
<evidence type="ECO:0000256" key="7">
    <source>
        <dbReference type="ARBA" id="ARBA00023209"/>
    </source>
</evidence>
<dbReference type="GO" id="GO:0005737">
    <property type="term" value="C:cytoplasm"/>
    <property type="evidence" value="ECO:0007669"/>
    <property type="project" value="UniProtKB-SubCell"/>
</dbReference>
<comment type="catalytic activity">
    <reaction evidence="1">
        <text>a fatty acyl-[ACP] + phosphate = an acyl phosphate + holo-[ACP]</text>
        <dbReference type="Rhea" id="RHEA:42292"/>
        <dbReference type="Rhea" id="RHEA-COMP:9685"/>
        <dbReference type="Rhea" id="RHEA-COMP:14125"/>
        <dbReference type="ChEBI" id="CHEBI:43474"/>
        <dbReference type="ChEBI" id="CHEBI:59918"/>
        <dbReference type="ChEBI" id="CHEBI:64479"/>
        <dbReference type="ChEBI" id="CHEBI:138651"/>
        <dbReference type="EC" id="2.3.1.274"/>
    </reaction>
</comment>
<dbReference type="Pfam" id="PF08545">
    <property type="entry name" value="ACP_syn_III"/>
    <property type="match status" value="1"/>
</dbReference>
<comment type="subunit">
    <text evidence="10">Homodimer. Probably interacts with PlsY.</text>
</comment>
<keyword evidence="3" id="KW-0963">Cytoplasm</keyword>
<dbReference type="CDD" id="cd00830">
    <property type="entry name" value="KAS_III"/>
    <property type="match status" value="1"/>
</dbReference>
<feature type="compositionally biased region" description="Basic and acidic residues" evidence="11">
    <location>
        <begin position="852"/>
        <end position="863"/>
    </location>
</feature>
<gene>
    <name evidence="14" type="ORF">PAPOLLO_LOCUS27071</name>
</gene>
<feature type="compositionally biased region" description="Basic and acidic residues" evidence="11">
    <location>
        <begin position="830"/>
        <end position="839"/>
    </location>
</feature>
<evidence type="ECO:0000313" key="14">
    <source>
        <dbReference type="EMBL" id="CAG5057218.1"/>
    </source>
</evidence>
<dbReference type="Pfam" id="PF02504">
    <property type="entry name" value="FA_synthesis"/>
    <property type="match status" value="1"/>
</dbReference>
<reference evidence="14" key="1">
    <citation type="submission" date="2021-04" db="EMBL/GenBank/DDBJ databases">
        <authorList>
            <person name="Tunstrom K."/>
        </authorList>
    </citation>
    <scope>NUCLEOTIDE SEQUENCE</scope>
</reference>
<proteinExistence type="inferred from homology"/>
<keyword evidence="8" id="KW-1208">Phospholipid metabolism</keyword>
<dbReference type="InterPro" id="IPR012281">
    <property type="entry name" value="Phospholipid_synth_PlsX-like"/>
</dbReference>
<evidence type="ECO:0000256" key="4">
    <source>
        <dbReference type="ARBA" id="ARBA00022516"/>
    </source>
</evidence>
<evidence type="ECO:0000256" key="6">
    <source>
        <dbReference type="ARBA" id="ARBA00023098"/>
    </source>
</evidence>
<evidence type="ECO:0000256" key="2">
    <source>
        <dbReference type="ARBA" id="ARBA00004496"/>
    </source>
</evidence>
<evidence type="ECO:0000256" key="10">
    <source>
        <dbReference type="ARBA" id="ARBA00046608"/>
    </source>
</evidence>
<dbReference type="EMBL" id="CAJQZP010001624">
    <property type="protein sequence ID" value="CAG5057218.1"/>
    <property type="molecule type" value="Genomic_DNA"/>
</dbReference>
<evidence type="ECO:0000256" key="8">
    <source>
        <dbReference type="ARBA" id="ARBA00023264"/>
    </source>
</evidence>
<evidence type="ECO:0000259" key="12">
    <source>
        <dbReference type="Pfam" id="PF08541"/>
    </source>
</evidence>
<sequence length="863" mass="95192">MLPTVNNRIVIALDAFGDDFAPLSVIQGAGFFLDNLVDSGIKVLFHIYGDKEKVSPLLLKYKKVSNNSEFTHCSDNVLANDKPSFALRHRKDSSMKAAIVAVREGKALGVVSSGNTGALMVISRFILGTLPNIYRPAIVSICPTKTKSFALLDLGANIDCNADSLFQFALMGSIFAKVALKIDNPEVALLNIGTEEVKGNDSVRDAFELLKNAPGINYKGYIEASEFLEGNIDLIVADGFVGNVMHKTAEATASTFINLIKQEVFNSWIARMLIGILLKSKLNKALTRFNPKIRSGDMFLGLNGIIIKSHGNSDVISFAYAIKFAVNAISENLNQKIINRRTGIVQRHIADEGELTSDLAVAADSLLKSSNRIKYALLIGAEIMSRIVDWEDRSTCVLFGDGAVAVIIKSEMVSSVITSTNLHSDGNVDILCTNVGVSSTDDSGKMCMNGREMFKHAVDKLTASVEETLRFNNLKITDIDWLIPHQANIRIIEAVVKKLDFPIEKVINTVDKHANTSAASIPLALDYAIQESKIKSGNLVLLIAIGAVSKGRREVNDYSKFYKPFKFSKRDLEKHLPVFEVDTKLLRLTNSSFLAKKGCFINDDKGEVDEKDIDEKGRNGKLLYASDYRKLSTHFSEIRDQDGNLELDKSLISVPIVFATSLAKVCTKLLTSLPIKLGEYLISEQNTIAKSFGYFLFIPTMAVKNLVNMGATILKAPILLFAADDKKYGDAYFTMWKHQLKECWEEAKSDFNVIKGGEMLKPGQKDHKPLSIVGTCDELNARRPGVEKDLEKPSNKSSESIDKSREPDIGKSLKKEKLQNKSNEKIAASKKADVEKVSDTPHVSEVLSRRSSLSDEKFQLLPR</sequence>
<evidence type="ECO:0000256" key="3">
    <source>
        <dbReference type="ARBA" id="ARBA00022490"/>
    </source>
</evidence>
<feature type="domain" description="Beta-ketoacyl-[acyl-carrier-protein] synthase III N-terminal" evidence="13">
    <location>
        <begin position="363"/>
        <end position="426"/>
    </location>
</feature>
<comment type="caution">
    <text evidence="14">The sequence shown here is derived from an EMBL/GenBank/DDBJ whole genome shotgun (WGS) entry which is preliminary data.</text>
</comment>
<keyword evidence="7" id="KW-0594">Phospholipid biosynthesis</keyword>
<dbReference type="EC" id="2.3.1.274" evidence="9"/>
<keyword evidence="4" id="KW-0444">Lipid biosynthesis</keyword>
<dbReference type="GO" id="GO:0043811">
    <property type="term" value="F:phosphate:acyl-[acyl carrier protein] acyltransferase activity"/>
    <property type="evidence" value="ECO:0007669"/>
    <property type="project" value="UniProtKB-EC"/>
</dbReference>
<dbReference type="GO" id="GO:0008654">
    <property type="term" value="P:phospholipid biosynthetic process"/>
    <property type="evidence" value="ECO:0007669"/>
    <property type="project" value="UniProtKB-KW"/>
</dbReference>
<feature type="compositionally biased region" description="Basic and acidic residues" evidence="11">
    <location>
        <begin position="783"/>
        <end position="824"/>
    </location>
</feature>